<evidence type="ECO:0000256" key="6">
    <source>
        <dbReference type="ARBA" id="ARBA00023295"/>
    </source>
</evidence>
<dbReference type="GO" id="GO:0008422">
    <property type="term" value="F:beta-glucosidase activity"/>
    <property type="evidence" value="ECO:0007669"/>
    <property type="project" value="TreeGrafter"/>
</dbReference>
<comment type="subunit">
    <text evidence="2">Homodimer.</text>
</comment>
<evidence type="ECO:0000256" key="2">
    <source>
        <dbReference type="ARBA" id="ARBA00011738"/>
    </source>
</evidence>
<dbReference type="EC" id="3.2.1.21" evidence="3"/>
<keyword evidence="10" id="KW-1185">Reference proteome</keyword>
<dbReference type="GO" id="GO:0005975">
    <property type="term" value="P:carbohydrate metabolic process"/>
    <property type="evidence" value="ECO:0007669"/>
    <property type="project" value="InterPro"/>
</dbReference>
<evidence type="ECO:0000256" key="7">
    <source>
        <dbReference type="PROSITE-ProRule" id="PRU10055"/>
    </source>
</evidence>
<evidence type="ECO:0000313" key="9">
    <source>
        <dbReference type="EMBL" id="CAH1965312.1"/>
    </source>
</evidence>
<comment type="caution">
    <text evidence="9">The sequence shown here is derived from an EMBL/GenBank/DDBJ whole genome shotgun (WGS) entry which is preliminary data.</text>
</comment>
<organism evidence="9 10">
    <name type="scientific">Acanthoscelides obtectus</name>
    <name type="common">Bean weevil</name>
    <name type="synonym">Bruchus obtectus</name>
    <dbReference type="NCBI Taxonomy" id="200917"/>
    <lineage>
        <taxon>Eukaryota</taxon>
        <taxon>Metazoa</taxon>
        <taxon>Ecdysozoa</taxon>
        <taxon>Arthropoda</taxon>
        <taxon>Hexapoda</taxon>
        <taxon>Insecta</taxon>
        <taxon>Pterygota</taxon>
        <taxon>Neoptera</taxon>
        <taxon>Endopterygota</taxon>
        <taxon>Coleoptera</taxon>
        <taxon>Polyphaga</taxon>
        <taxon>Cucujiformia</taxon>
        <taxon>Chrysomeloidea</taxon>
        <taxon>Chrysomelidae</taxon>
        <taxon>Bruchinae</taxon>
        <taxon>Bruchini</taxon>
        <taxon>Acanthoscelides</taxon>
    </lineage>
</organism>
<feature type="active site" description="Nucleophile" evidence="7">
    <location>
        <position position="434"/>
    </location>
</feature>
<keyword evidence="4" id="KW-0378">Hydrolase</keyword>
<evidence type="ECO:0000256" key="3">
    <source>
        <dbReference type="ARBA" id="ARBA00012744"/>
    </source>
</evidence>
<evidence type="ECO:0000313" key="10">
    <source>
        <dbReference type="Proteomes" id="UP001152888"/>
    </source>
</evidence>
<protein>
    <recommendedName>
        <fullName evidence="3">beta-glucosidase</fullName>
        <ecNumber evidence="3">3.2.1.21</ecNumber>
    </recommendedName>
</protein>
<dbReference type="Proteomes" id="UP001152888">
    <property type="component" value="Unassembled WGS sequence"/>
</dbReference>
<keyword evidence="6" id="KW-0326">Glycosidase</keyword>
<evidence type="ECO:0000256" key="1">
    <source>
        <dbReference type="ARBA" id="ARBA00010838"/>
    </source>
</evidence>
<proteinExistence type="inferred from homology"/>
<dbReference type="SUPFAM" id="SSF51445">
    <property type="entry name" value="(Trans)glycosidases"/>
    <property type="match status" value="1"/>
</dbReference>
<dbReference type="PANTHER" id="PTHR10353">
    <property type="entry name" value="GLYCOSYL HYDROLASE"/>
    <property type="match status" value="1"/>
</dbReference>
<gene>
    <name evidence="9" type="ORF">ACAOBT_LOCUS6266</name>
</gene>
<name>A0A9P0K1B9_ACAOB</name>
<dbReference type="InterPro" id="IPR001360">
    <property type="entry name" value="Glyco_hydro_1"/>
</dbReference>
<dbReference type="AlphaFoldDB" id="A0A9P0K1B9"/>
<dbReference type="OrthoDB" id="65569at2759"/>
<keyword evidence="5" id="KW-0325">Glycoprotein</keyword>
<reference evidence="9" key="1">
    <citation type="submission" date="2022-03" db="EMBL/GenBank/DDBJ databases">
        <authorList>
            <person name="Sayadi A."/>
        </authorList>
    </citation>
    <scope>NUCLEOTIDE SEQUENCE</scope>
</reference>
<evidence type="ECO:0000256" key="8">
    <source>
        <dbReference type="RuleBase" id="RU003690"/>
    </source>
</evidence>
<evidence type="ECO:0000256" key="4">
    <source>
        <dbReference type="ARBA" id="ARBA00022801"/>
    </source>
</evidence>
<dbReference type="FunFam" id="3.20.20.80:FF:000013">
    <property type="entry name" value="lactase-phlorizin hydrolase"/>
    <property type="match status" value="1"/>
</dbReference>
<dbReference type="PANTHER" id="PTHR10353:SF36">
    <property type="entry name" value="LP05116P"/>
    <property type="match status" value="1"/>
</dbReference>
<dbReference type="PROSITE" id="PS00572">
    <property type="entry name" value="GLYCOSYL_HYDROL_F1_1"/>
    <property type="match status" value="1"/>
</dbReference>
<sequence length="530" mass="61667">MNYLYCQIYLDVDGYIYSFIRVIFYKCSRKMGCGRAVFIFLSLLSLSTSDGDDEFRDYQISRKRFPPEFRFGVATCAYQVEGAWNEDGKGENIWDTMTHTRPEMIIDGSNGDVASDSYHKYKNDVAIMKKVGVHFYRFSIAWSRILPDGTLANINQKGIDYYMNLLQELHRNGIEPMVTLYHWDLPTALQNQGGWMNNNIVGWFTDYARLCFQLFGPLVKHWATINEPKQICHAGYGIGIGAPGIRSAGLGEYLCAKYVLIAHASAYHVYDKEFRPSQQGKITIVLDSDWYEPGTPADEAAAEVRRQFVYGMYANPIIYGNWPQVMIDRVAMRSQMEHFNRSRLPEFSPVQQRMLKGTFDYLSINHYTTYMVSAIPERPPSHASWDLDAGVRLWQKPEWETAAIDWFKVVPWGFHKLLRWMKTTYGDHEIYVTENGVSDRTGVLDDFDRISYYRRYMSHMLDCINEGIRIIGYTAWSIIDNYEWNMGYVAHSGMYYINMTDPARPRIPKKSSYYYNHIIQTRCLLSQCDE</sequence>
<dbReference type="Pfam" id="PF00232">
    <property type="entry name" value="Glyco_hydro_1"/>
    <property type="match status" value="1"/>
</dbReference>
<dbReference type="InterPro" id="IPR017853">
    <property type="entry name" value="GH"/>
</dbReference>
<comment type="similarity">
    <text evidence="1 8">Belongs to the glycosyl hydrolase 1 family.</text>
</comment>
<dbReference type="InterPro" id="IPR018120">
    <property type="entry name" value="Glyco_hydro_1_AS"/>
</dbReference>
<evidence type="ECO:0000256" key="5">
    <source>
        <dbReference type="ARBA" id="ARBA00023180"/>
    </source>
</evidence>
<dbReference type="Gene3D" id="3.20.20.80">
    <property type="entry name" value="Glycosidases"/>
    <property type="match status" value="1"/>
</dbReference>
<dbReference type="PRINTS" id="PR00131">
    <property type="entry name" value="GLHYDRLASE1"/>
</dbReference>
<accession>A0A9P0K1B9</accession>
<dbReference type="EMBL" id="CAKOFQ010006723">
    <property type="protein sequence ID" value="CAH1965312.1"/>
    <property type="molecule type" value="Genomic_DNA"/>
</dbReference>